<evidence type="ECO:0000259" key="3">
    <source>
        <dbReference type="Pfam" id="PF20220"/>
    </source>
</evidence>
<reference evidence="4 5" key="1">
    <citation type="journal article" date="2011" name="J. Bacteriol.">
        <title>Complete genome sequence of a beneficial plant root-associated bacterium, Pseudomonas brassicacearum.</title>
        <authorList>
            <person name="Ortet P."/>
            <person name="Barakat M."/>
            <person name="Lalaouna D."/>
            <person name="Fochesato S."/>
            <person name="Barbe V."/>
            <person name="Vacherie B."/>
            <person name="Santaella C."/>
            <person name="Heulin T."/>
            <person name="Achouak W."/>
        </authorList>
    </citation>
    <scope>NUCLEOTIDE SEQUENCE [LARGE SCALE GENOMIC DNA]</scope>
    <source>
        <strain evidence="4 5">NFM421</strain>
    </source>
</reference>
<feature type="domain" description="Neuraminidase-like" evidence="2">
    <location>
        <begin position="167"/>
        <end position="310"/>
    </location>
</feature>
<protein>
    <submittedName>
        <fullName evidence="4">Putative toxin</fullName>
    </submittedName>
</protein>
<dbReference type="RefSeq" id="WP_013692193.1">
    <property type="nucleotide sequence ID" value="NC_015379.1"/>
</dbReference>
<evidence type="ECO:0000259" key="2">
    <source>
        <dbReference type="Pfam" id="PF18413"/>
    </source>
</evidence>
<organism evidence="4 5">
    <name type="scientific">Pseudomonas brassicacearum (strain NFM421)</name>
    <dbReference type="NCBI Taxonomy" id="994484"/>
    <lineage>
        <taxon>Bacteria</taxon>
        <taxon>Pseudomonadati</taxon>
        <taxon>Pseudomonadota</taxon>
        <taxon>Gammaproteobacteria</taxon>
        <taxon>Pseudomonadales</taxon>
        <taxon>Pseudomonadaceae</taxon>
        <taxon>Pseudomonas</taxon>
    </lineage>
</organism>
<evidence type="ECO:0000259" key="1">
    <source>
        <dbReference type="Pfam" id="PF18276"/>
    </source>
</evidence>
<dbReference type="EMBL" id="CP002585">
    <property type="protein sequence ID" value="AEA66853.1"/>
    <property type="molecule type" value="Genomic_DNA"/>
</dbReference>
<gene>
    <name evidence="4" type="ORF">PSEBR_a705</name>
</gene>
<dbReference type="InterPro" id="IPR041079">
    <property type="entry name" value="Neuraminidase-like"/>
</dbReference>
<dbReference type="STRING" id="994484.PSEBR_a705"/>
<dbReference type="Proteomes" id="UP000006692">
    <property type="component" value="Chromosome"/>
</dbReference>
<reference key="2">
    <citation type="submission" date="2011-03" db="EMBL/GenBank/DDBJ databases">
        <title>Complete Genome Sequence of a beneficial plant roots-associated bacterium Pseudomonas brassicacearum.</title>
        <authorList>
            <person name="Ortet P."/>
            <person name="Barakat M."/>
            <person name="Lalaouna D."/>
            <person name="Fochesato S."/>
            <person name="Barbe V."/>
            <person name="Santaella C."/>
            <person name="Heulin T."/>
            <person name="Achouak W."/>
        </authorList>
    </citation>
    <scope>NUCLEOTIDE SEQUENCE</scope>
    <source>
        <strain>NFM421</strain>
    </source>
</reference>
<proteinExistence type="predicted"/>
<dbReference type="InterPro" id="IPR040840">
    <property type="entry name" value="TcA_TcB_BD"/>
</dbReference>
<dbReference type="Pfam" id="PF18413">
    <property type="entry name" value="Neuraminidase"/>
    <property type="match status" value="1"/>
</dbReference>
<feature type="domain" description="Tc toxin complex TcA C-terminal TcB-binding" evidence="1">
    <location>
        <begin position="1239"/>
        <end position="1526"/>
    </location>
</feature>
<sequence length="1533" mass="172911">MTVAMKKQLDESLRDAQLALYLDKVAPDNDPTGTVRLKTPQDLYEYWLLDVLVSQDVPTTPVACAIASLQQYINRILMNMEPGYDQASITPEHLQTWRNEMHQYPIWAAHQKLLYFPASYLDPALRNNKSGNFQQLENDLNQSRIQADAVQSAVMAYLTRFEEIANLNILNGYIDGEDFANSTYYFIAKSRSENTYFWRSLDMAQRPLDGTPPEAPAIAAKRDQPDPYAWSDWEKADVPIPESAVEHTIRPVWFNNRLFVAWAECIQQDPRAFTIDTAHTSAGQSGTSHPLLRLSFCFKKQDGNWSTPRVGLQGYCNDKALCGKDLDATRALIGSVAVHYNNGSHDSLFIALCARELKTDTPYSAGNNFRFIKTACIDKNLIPELNNSATTEQTATEKSLPYEAAVKVLTGAVEQRIQTKTRSKIILAEASLPTSMSDSMSNFDGCQKWIRIRSTHDHTASTLKLHMTADIDNRASLYEPPEKRRLRLETRHDQFPRIQIHLVFPARSLPETPYVELDAGSYLEVTSHAPLPLNQSHILSFDHMVDVLRDSEHSRGITLHAYTDLQGKLLSTEAVRHLIIESRRNSGSTTSGQVQNLSIQANNSAALNFGKALVFLDEPRNIQYVIFRQPTASAAQPLSYENLTVVAQSNPAPDLRDFFEFTWHSEDLSQDGDTFLCGVAFVYPDEPETKLYSALKAIKLNCIPAHFQAPGITPSSTAGLGTTQFIDFTHSAIKTSDAGDQLRQPIRLNTTFAAELIRRTENSLDELFDWTTQRLPEPAIPDSTHDRMDFHGPYGRYFTELFLYVPWLVAQRLNAEQRYEEAERWLRRVFDPGRGQKHCWRAVSLIDGTTPSYADQAPHDPHQIALSHPAHFRKALYFLYLDILINRGDAAYRQLTPDGLSEAKLWYVRVLDLLGPRPTVQSVDHWVSLSLQTLGETTSDDLRTFERSLARSQPSVPVRGGSLHASWPAIDSPHLRLPFNPQLLQCWDIAESRLYNLRHNLDIAGKPLHLPVFTVPLGPRALLGSPVLNTSDNTVRGLPSASIPHYRFSIMHSQALSAVESLSQFGASLLSLIEHKEQAQLQELQQQQAWNLAKISVDLQRQALNIDRQQHQALLASQAIVQSRIDHYKMLLEKDVSPNERLATQFQLASGTAEIVATACQIAAGGLMVIPNIAGFSFGGSRWEGPMLSASASAHSAAITSRMAAENIDRTESFNRRRDEWIQGHNQAQLELAQIDAQLAHFNEQQTATRLQLHLAETGLSQAKSHYDFLSKRFTKTQLYQWLNSRFAQFYRQAYDTTLALCFAAETCWQYEIAEFATRFIQPGAWNTTYRGLGAGEQLKLSLLNMQASYLRCSERELEIRKTISLRQLKDQTPTSTINKPWLDMHADLKKGQCTFELPHELFDADYKDQKHYLRRIKTISVSLPVVVAPYENIRATLTQTSSKVFMAPDDPRQVMEDRRANQQIALSTGVDDNGLFTLNFNDERYLPFEYTGAVSTWQLTFPNPQAQKDLLESLSDVIVHVSYTARAAGGAQ</sequence>
<evidence type="ECO:0000313" key="5">
    <source>
        <dbReference type="Proteomes" id="UP000006692"/>
    </source>
</evidence>
<dbReference type="Pfam" id="PF20220">
    <property type="entry name" value="ABC_toxin_N"/>
    <property type="match status" value="1"/>
</dbReference>
<dbReference type="HOGENOM" id="CLU_005587_2_0_6"/>
<accession>F2KBS1</accession>
<name>F2KBS1_PSEBN</name>
<dbReference type="InterPro" id="IPR046839">
    <property type="entry name" value="ABC_toxin_N"/>
</dbReference>
<dbReference type="Pfam" id="PF18276">
    <property type="entry name" value="TcA_TcB_BD"/>
    <property type="match status" value="1"/>
</dbReference>
<dbReference type="KEGG" id="pba:PSEBR_a705"/>
<feature type="domain" description="ABC toxin N-terminal" evidence="3">
    <location>
        <begin position="8"/>
        <end position="137"/>
    </location>
</feature>
<evidence type="ECO:0000313" key="4">
    <source>
        <dbReference type="EMBL" id="AEA66853.1"/>
    </source>
</evidence>